<organism evidence="1">
    <name type="scientific">marine sediment metagenome</name>
    <dbReference type="NCBI Taxonomy" id="412755"/>
    <lineage>
        <taxon>unclassified sequences</taxon>
        <taxon>metagenomes</taxon>
        <taxon>ecological metagenomes</taxon>
    </lineage>
</organism>
<dbReference type="EMBL" id="BARV01017809">
    <property type="protein sequence ID" value="GAI27558.1"/>
    <property type="molecule type" value="Genomic_DNA"/>
</dbReference>
<feature type="non-terminal residue" evidence="1">
    <location>
        <position position="40"/>
    </location>
</feature>
<gene>
    <name evidence="1" type="ORF">S06H3_30263</name>
</gene>
<dbReference type="AlphaFoldDB" id="X1M8F4"/>
<accession>X1M8F4</accession>
<reference evidence="1" key="1">
    <citation type="journal article" date="2014" name="Front. Microbiol.">
        <title>High frequency of phylogenetically diverse reductive dehalogenase-homologous genes in deep subseafloor sedimentary metagenomes.</title>
        <authorList>
            <person name="Kawai M."/>
            <person name="Futagami T."/>
            <person name="Toyoda A."/>
            <person name="Takaki Y."/>
            <person name="Nishi S."/>
            <person name="Hori S."/>
            <person name="Arai W."/>
            <person name="Tsubouchi T."/>
            <person name="Morono Y."/>
            <person name="Uchiyama I."/>
            <person name="Ito T."/>
            <person name="Fujiyama A."/>
            <person name="Inagaki F."/>
            <person name="Takami H."/>
        </authorList>
    </citation>
    <scope>NUCLEOTIDE SEQUENCE</scope>
    <source>
        <strain evidence="1">Expedition CK06-06</strain>
    </source>
</reference>
<sequence length="40" mass="4543">MKVEIGIPDKGSGWGREILLGWKQKIADYFSMGNRLADYV</sequence>
<protein>
    <submittedName>
        <fullName evidence="1">Uncharacterized protein</fullName>
    </submittedName>
</protein>
<comment type="caution">
    <text evidence="1">The sequence shown here is derived from an EMBL/GenBank/DDBJ whole genome shotgun (WGS) entry which is preliminary data.</text>
</comment>
<name>X1M8F4_9ZZZZ</name>
<proteinExistence type="predicted"/>
<evidence type="ECO:0000313" key="1">
    <source>
        <dbReference type="EMBL" id="GAI27558.1"/>
    </source>
</evidence>